<dbReference type="PANTHER" id="PTHR21534">
    <property type="entry name" value="KATANIN-INTERACTING PROTEIN"/>
    <property type="match status" value="1"/>
</dbReference>
<sequence length="451" mass="51669">MKIMRPVQIVATHRPRAYTCRSQPPKLGSASPLKKNPITRSSRIYDQTRDLKNKITRAMLTQSMKAATAKLNVPTQNLTVKIFSNWGNSERIACAEIVPIDEERKHIQIINSIATPKEATEIDPRKLQQGLYSYGDQQSNENDIWWSPWPLKSPIEIVFVLPNDKKIKMVRFFNPQIENNDAGIKAIEIYLEGDLVWKGDIPNNLGFVARLDKKKFAPNEEEDKNENKTHNNANYNTSTMNGHNTFRNLPKSRSFTRNQSCHFLSEEKKIPVYIDKFGQVPQIASSMITIEFVSPYDTQGITCGLSGIEILTTKKELIDETQIANVLVFNGSVTSAPSTLFRGHYLDPKIEEMWVIDRTSEELNPSIVILLQEKTLVGQIRLWNYFFVEMKYQTKNVLIKLDETPVYYGRLKEGDGTIKNINHSVTNIHVNEMDYRFVKKNSKSAIPKIPH</sequence>
<dbReference type="VEuPathDB" id="TrichDB:TRFO_28224"/>
<dbReference type="EMBL" id="MLAK01000798">
    <property type="protein sequence ID" value="OHT04290.1"/>
    <property type="molecule type" value="Genomic_DNA"/>
</dbReference>
<dbReference type="InterPro" id="IPR026704">
    <property type="entry name" value="KATNIP"/>
</dbReference>
<feature type="domain" description="KATNIP" evidence="2">
    <location>
        <begin position="81"/>
        <end position="413"/>
    </location>
</feature>
<protein>
    <recommendedName>
        <fullName evidence="2">KATNIP domain-containing protein</fullName>
    </recommendedName>
</protein>
<dbReference type="RefSeq" id="XP_068357426.1">
    <property type="nucleotide sequence ID" value="XM_068506045.1"/>
</dbReference>
<keyword evidence="4" id="KW-1185">Reference proteome</keyword>
<dbReference type="OrthoDB" id="304622at2759"/>
<evidence type="ECO:0000313" key="4">
    <source>
        <dbReference type="Proteomes" id="UP000179807"/>
    </source>
</evidence>
<dbReference type="AlphaFoldDB" id="A0A1J4K022"/>
<name>A0A1J4K022_9EUKA</name>
<proteinExistence type="predicted"/>
<dbReference type="GeneID" id="94840749"/>
<feature type="region of interest" description="Disordered" evidence="1">
    <location>
        <begin position="218"/>
        <end position="243"/>
    </location>
</feature>
<evidence type="ECO:0000259" key="2">
    <source>
        <dbReference type="Pfam" id="PF14652"/>
    </source>
</evidence>
<evidence type="ECO:0000256" key="1">
    <source>
        <dbReference type="SAM" id="MobiDB-lite"/>
    </source>
</evidence>
<feature type="compositionally biased region" description="Polar residues" evidence="1">
    <location>
        <begin position="230"/>
        <end position="243"/>
    </location>
</feature>
<reference evidence="3" key="1">
    <citation type="submission" date="2016-10" db="EMBL/GenBank/DDBJ databases">
        <authorList>
            <person name="Benchimol M."/>
            <person name="Almeida L.G."/>
            <person name="Vasconcelos A.T."/>
            <person name="Perreira-Neves A."/>
            <person name="Rosa I.A."/>
            <person name="Tasca T."/>
            <person name="Bogo M.R."/>
            <person name="de Souza W."/>
        </authorList>
    </citation>
    <scope>NUCLEOTIDE SEQUENCE [LARGE SCALE GENOMIC DNA]</scope>
    <source>
        <strain evidence="3">K</strain>
    </source>
</reference>
<accession>A0A1J4K022</accession>
<dbReference type="Pfam" id="PF14652">
    <property type="entry name" value="DUF4457"/>
    <property type="match status" value="1"/>
</dbReference>
<gene>
    <name evidence="3" type="ORF">TRFO_28224</name>
</gene>
<comment type="caution">
    <text evidence="3">The sequence shown here is derived from an EMBL/GenBank/DDBJ whole genome shotgun (WGS) entry which is preliminary data.</text>
</comment>
<dbReference type="Proteomes" id="UP000179807">
    <property type="component" value="Unassembled WGS sequence"/>
</dbReference>
<dbReference type="PANTHER" id="PTHR21534:SF0">
    <property type="entry name" value="KATANIN-INTERACTING PROTEIN"/>
    <property type="match status" value="1"/>
</dbReference>
<evidence type="ECO:0000313" key="3">
    <source>
        <dbReference type="EMBL" id="OHT04290.1"/>
    </source>
</evidence>
<dbReference type="InterPro" id="IPR027859">
    <property type="entry name" value="KATNIP_dom"/>
</dbReference>
<organism evidence="3 4">
    <name type="scientific">Tritrichomonas foetus</name>
    <dbReference type="NCBI Taxonomy" id="1144522"/>
    <lineage>
        <taxon>Eukaryota</taxon>
        <taxon>Metamonada</taxon>
        <taxon>Parabasalia</taxon>
        <taxon>Tritrichomonadida</taxon>
        <taxon>Tritrichomonadidae</taxon>
        <taxon>Tritrichomonas</taxon>
    </lineage>
</organism>